<dbReference type="Pfam" id="PF01545">
    <property type="entry name" value="Cation_efflux"/>
    <property type="match status" value="1"/>
</dbReference>
<dbReference type="RefSeq" id="WP_132217518.1">
    <property type="nucleotide sequence ID" value="NZ_OX156936.1"/>
</dbReference>
<evidence type="ECO:0000313" key="14">
    <source>
        <dbReference type="Proteomes" id="UP000295455"/>
    </source>
</evidence>
<keyword evidence="4 11" id="KW-0812">Transmembrane</keyword>
<keyword evidence="14" id="KW-1185">Reference proteome</keyword>
<keyword evidence="8" id="KW-0770">Synapse</keyword>
<evidence type="ECO:0000256" key="10">
    <source>
        <dbReference type="ARBA" id="ARBA00023329"/>
    </source>
</evidence>
<evidence type="ECO:0000256" key="8">
    <source>
        <dbReference type="ARBA" id="ARBA00023018"/>
    </source>
</evidence>
<evidence type="ECO:0000256" key="1">
    <source>
        <dbReference type="ARBA" id="ARBA00004146"/>
    </source>
</evidence>
<evidence type="ECO:0000313" key="13">
    <source>
        <dbReference type="EMBL" id="TCL66025.1"/>
    </source>
</evidence>
<evidence type="ECO:0000256" key="4">
    <source>
        <dbReference type="ARBA" id="ARBA00022692"/>
    </source>
</evidence>
<evidence type="ECO:0000256" key="6">
    <source>
        <dbReference type="ARBA" id="ARBA00022833"/>
    </source>
</evidence>
<dbReference type="Gene3D" id="1.20.1510.10">
    <property type="entry name" value="Cation efflux protein transmembrane domain"/>
    <property type="match status" value="1"/>
</dbReference>
<dbReference type="OrthoDB" id="9790544at2"/>
<dbReference type="InterPro" id="IPR058533">
    <property type="entry name" value="Cation_efflux_TM"/>
</dbReference>
<keyword evidence="10" id="KW-0968">Cytoplasmic vesicle</keyword>
<evidence type="ECO:0000256" key="7">
    <source>
        <dbReference type="ARBA" id="ARBA00022989"/>
    </source>
</evidence>
<sequence>MDATRKQNLKQARTLQIWNVIYDVIEVLISLIAGFASNSSALIGWGLDSTIEVISASTLGWRLHGEIKGIDEEKVKRRKKITLYVIAASFVLVSIFITYDSVTKLINQETASWSTMGLIILLVSLVVNPILIYFKRKYGKKLDSPALLADAKDTFICLYQTVVVLLGLLLVNQLGWWMADPIAALLIVPYALKEGWEAFSKARNINFNETKK</sequence>
<comment type="similarity">
    <text evidence="3">Belongs to the TMEM163 family.</text>
</comment>
<accession>A0A4R1RIU8</accession>
<evidence type="ECO:0000259" key="12">
    <source>
        <dbReference type="Pfam" id="PF01545"/>
    </source>
</evidence>
<dbReference type="GO" id="GO:0031410">
    <property type="term" value="C:cytoplasmic vesicle"/>
    <property type="evidence" value="ECO:0007669"/>
    <property type="project" value="UniProtKB-KW"/>
</dbReference>
<evidence type="ECO:0000256" key="11">
    <source>
        <dbReference type="SAM" id="Phobius"/>
    </source>
</evidence>
<dbReference type="InterPro" id="IPR026765">
    <property type="entry name" value="Tmem163"/>
</dbReference>
<comment type="caution">
    <text evidence="13">The sequence shown here is derived from an EMBL/GenBank/DDBJ whole genome shotgun (WGS) entry which is preliminary data.</text>
</comment>
<keyword evidence="7 11" id="KW-1133">Transmembrane helix</keyword>
<dbReference type="PANTHER" id="PTHR31937">
    <property type="entry name" value="TRANSMEMBRANE PROTEIN 163"/>
    <property type="match status" value="1"/>
</dbReference>
<evidence type="ECO:0000256" key="2">
    <source>
        <dbReference type="ARBA" id="ARBA00004644"/>
    </source>
</evidence>
<evidence type="ECO:0000256" key="9">
    <source>
        <dbReference type="ARBA" id="ARBA00023136"/>
    </source>
</evidence>
<keyword evidence="9 11" id="KW-0472">Membrane</keyword>
<dbReference type="Proteomes" id="UP000295455">
    <property type="component" value="Unassembled WGS sequence"/>
</dbReference>
<protein>
    <submittedName>
        <fullName evidence="13">Cation efflux family protein</fullName>
    </submittedName>
</protein>
<comment type="subcellular location">
    <subcellularLocation>
        <location evidence="2">Cytoplasmic vesicle</location>
        <location evidence="2">Secretory vesicle</location>
        <location evidence="2">Synaptic vesicle membrane</location>
        <topology evidence="2">Multi-pass membrane protein</topology>
    </subcellularLocation>
    <subcellularLocation>
        <location evidence="1">Early endosome membrane</location>
    </subcellularLocation>
</comment>
<dbReference type="InterPro" id="IPR027469">
    <property type="entry name" value="Cation_efflux_TMD_sf"/>
</dbReference>
<dbReference type="SUPFAM" id="SSF161111">
    <property type="entry name" value="Cation efflux protein transmembrane domain-like"/>
    <property type="match status" value="1"/>
</dbReference>
<proteinExistence type="inferred from homology"/>
<name>A0A4R1RIU8_9FLAO</name>
<evidence type="ECO:0000256" key="5">
    <source>
        <dbReference type="ARBA" id="ARBA00022753"/>
    </source>
</evidence>
<gene>
    <name evidence="13" type="ORF">EV196_10453</name>
</gene>
<evidence type="ECO:0000256" key="3">
    <source>
        <dbReference type="ARBA" id="ARBA00008731"/>
    </source>
</evidence>
<reference evidence="13 14" key="1">
    <citation type="submission" date="2019-03" db="EMBL/GenBank/DDBJ databases">
        <title>Genomic Encyclopedia of Type Strains, Phase IV (KMG-IV): sequencing the most valuable type-strain genomes for metagenomic binning, comparative biology and taxonomic classification.</title>
        <authorList>
            <person name="Goeker M."/>
        </authorList>
    </citation>
    <scope>NUCLEOTIDE SEQUENCE [LARGE SCALE GENOMIC DNA]</scope>
    <source>
        <strain evidence="13 14">DSM 18792</strain>
    </source>
</reference>
<keyword evidence="5" id="KW-0967">Endosome</keyword>
<feature type="transmembrane region" description="Helical" evidence="11">
    <location>
        <begin position="81"/>
        <end position="99"/>
    </location>
</feature>
<feature type="transmembrane region" description="Helical" evidence="11">
    <location>
        <begin position="111"/>
        <end position="134"/>
    </location>
</feature>
<dbReference type="EMBL" id="SLUP01000004">
    <property type="protein sequence ID" value="TCL66025.1"/>
    <property type="molecule type" value="Genomic_DNA"/>
</dbReference>
<dbReference type="AlphaFoldDB" id="A0A4R1RIU8"/>
<feature type="domain" description="Cation efflux protein transmembrane" evidence="12">
    <location>
        <begin position="23"/>
        <end position="202"/>
    </location>
</feature>
<feature type="transmembrane region" description="Helical" evidence="11">
    <location>
        <begin position="155"/>
        <end position="179"/>
    </location>
</feature>
<dbReference type="GO" id="GO:0008324">
    <property type="term" value="F:monoatomic cation transmembrane transporter activity"/>
    <property type="evidence" value="ECO:0007669"/>
    <property type="project" value="InterPro"/>
</dbReference>
<dbReference type="GO" id="GO:0016020">
    <property type="term" value="C:membrane"/>
    <property type="evidence" value="ECO:0007669"/>
    <property type="project" value="InterPro"/>
</dbReference>
<keyword evidence="6" id="KW-0862">Zinc</keyword>
<organism evidence="13 14">
    <name type="scientific">Mariniflexile fucanivorans</name>
    <dbReference type="NCBI Taxonomy" id="264023"/>
    <lineage>
        <taxon>Bacteria</taxon>
        <taxon>Pseudomonadati</taxon>
        <taxon>Bacteroidota</taxon>
        <taxon>Flavobacteriia</taxon>
        <taxon>Flavobacteriales</taxon>
        <taxon>Flavobacteriaceae</taxon>
        <taxon>Mariniflexile</taxon>
    </lineage>
</organism>
<dbReference type="PANTHER" id="PTHR31937:SF2">
    <property type="entry name" value="TRANSMEMBRANE PROTEIN 163"/>
    <property type="match status" value="1"/>
</dbReference>